<feature type="region of interest" description="Disordered" evidence="1">
    <location>
        <begin position="87"/>
        <end position="175"/>
    </location>
</feature>
<protein>
    <submittedName>
        <fullName evidence="2">(Perigord truffle) hypothetical protein</fullName>
    </submittedName>
</protein>
<dbReference type="AlphaFoldDB" id="D5G4B4"/>
<evidence type="ECO:0000256" key="1">
    <source>
        <dbReference type="SAM" id="MobiDB-lite"/>
    </source>
</evidence>
<proteinExistence type="predicted"/>
<dbReference type="Pfam" id="PF14712">
    <property type="entry name" value="Snapin_Pallidin"/>
    <property type="match status" value="1"/>
</dbReference>
<dbReference type="InterPro" id="IPR028119">
    <property type="entry name" value="Snapin/Pallidin/Snn1"/>
</dbReference>
<organism evidence="2 3">
    <name type="scientific">Tuber melanosporum (strain Mel28)</name>
    <name type="common">Perigord black truffle</name>
    <dbReference type="NCBI Taxonomy" id="656061"/>
    <lineage>
        <taxon>Eukaryota</taxon>
        <taxon>Fungi</taxon>
        <taxon>Dikarya</taxon>
        <taxon>Ascomycota</taxon>
        <taxon>Pezizomycotina</taxon>
        <taxon>Pezizomycetes</taxon>
        <taxon>Pezizales</taxon>
        <taxon>Tuberaceae</taxon>
        <taxon>Tuber</taxon>
    </lineage>
</organism>
<accession>D5G4B4</accession>
<dbReference type="EMBL" id="FN429986">
    <property type="protein sequence ID" value="CAZ79357.1"/>
    <property type="molecule type" value="Genomic_DNA"/>
</dbReference>
<dbReference type="KEGG" id="tml:GSTUM_00004033001"/>
<dbReference type="Proteomes" id="UP000006911">
    <property type="component" value="Unassembled WGS sequence"/>
</dbReference>
<dbReference type="HOGENOM" id="CLU_1533687_0_0_1"/>
<evidence type="ECO:0000313" key="3">
    <source>
        <dbReference type="Proteomes" id="UP000006911"/>
    </source>
</evidence>
<dbReference type="eggNOG" id="ENOG502TB9N">
    <property type="taxonomic scope" value="Eukaryota"/>
</dbReference>
<evidence type="ECO:0000313" key="2">
    <source>
        <dbReference type="EMBL" id="CAZ79357.1"/>
    </source>
</evidence>
<keyword evidence="3" id="KW-1185">Reference proteome</keyword>
<feature type="compositionally biased region" description="Basic and acidic residues" evidence="1">
    <location>
        <begin position="128"/>
        <end position="146"/>
    </location>
</feature>
<sequence length="175" mass="19736">MDSELLAHQARAAVDTLTAQLRSLENEQTALLHSLQLTSTTLSTLPAYNSIAPTFSQIPLYESKLARLKSAMAAQAQEVDELKRRAREANERRRRNLKRIEEARRGERERDRTVLKAQARAVEGEENGNNKERDDGEAVAEGEVKRAGTPVRGQPREGVVKTVKRKKRARQVEIQ</sequence>
<dbReference type="OMA" id="KEWDKGL"/>
<dbReference type="InParanoid" id="D5G4B4"/>
<reference evidence="2 3" key="1">
    <citation type="journal article" date="2010" name="Nature">
        <title>Perigord black truffle genome uncovers evolutionary origins and mechanisms of symbiosis.</title>
        <authorList>
            <person name="Martin F."/>
            <person name="Kohler A."/>
            <person name="Murat C."/>
            <person name="Balestrini R."/>
            <person name="Coutinho P.M."/>
            <person name="Jaillon O."/>
            <person name="Montanini B."/>
            <person name="Morin E."/>
            <person name="Noel B."/>
            <person name="Percudani R."/>
            <person name="Porcel B."/>
            <person name="Rubini A."/>
            <person name="Amicucci A."/>
            <person name="Amselem J."/>
            <person name="Anthouard V."/>
            <person name="Arcioni S."/>
            <person name="Artiguenave F."/>
            <person name="Aury J.M."/>
            <person name="Ballario P."/>
            <person name="Bolchi A."/>
            <person name="Brenna A."/>
            <person name="Brun A."/>
            <person name="Buee M."/>
            <person name="Cantarel B."/>
            <person name="Chevalier G."/>
            <person name="Couloux A."/>
            <person name="Da Silva C."/>
            <person name="Denoeud F."/>
            <person name="Duplessis S."/>
            <person name="Ghignone S."/>
            <person name="Hilselberger B."/>
            <person name="Iotti M."/>
            <person name="Marcais B."/>
            <person name="Mello A."/>
            <person name="Miranda M."/>
            <person name="Pacioni G."/>
            <person name="Quesneville H."/>
            <person name="Riccioni C."/>
            <person name="Ruotolo R."/>
            <person name="Splivallo R."/>
            <person name="Stocchi V."/>
            <person name="Tisserant E."/>
            <person name="Viscomi A.R."/>
            <person name="Zambonelli A."/>
            <person name="Zampieri E."/>
            <person name="Henrissat B."/>
            <person name="Lebrun M.H."/>
            <person name="Paolocci F."/>
            <person name="Bonfante P."/>
            <person name="Ottonello S."/>
            <person name="Wincker P."/>
        </authorList>
    </citation>
    <scope>NUCLEOTIDE SEQUENCE [LARGE SCALE GENOMIC DNA]</scope>
    <source>
        <strain evidence="2 3">Mel28</strain>
    </source>
</reference>
<gene>
    <name evidence="2" type="ORF">GSTUM_00004033001</name>
</gene>
<feature type="compositionally biased region" description="Basic and acidic residues" evidence="1">
    <location>
        <begin position="98"/>
        <end position="114"/>
    </location>
</feature>
<name>D5G4B4_TUBMM</name>
<dbReference type="RefSeq" id="XP_002835236.1">
    <property type="nucleotide sequence ID" value="XM_002835190.1"/>
</dbReference>
<dbReference type="GeneID" id="9184982"/>